<dbReference type="InterPro" id="IPR002347">
    <property type="entry name" value="SDR_fam"/>
</dbReference>
<dbReference type="InterPro" id="IPR036291">
    <property type="entry name" value="NAD(P)-bd_dom_sf"/>
</dbReference>
<evidence type="ECO:0000313" key="3">
    <source>
        <dbReference type="RefSeq" id="XP_015270750.1"/>
    </source>
</evidence>
<dbReference type="PANTHER" id="PTHR24322:SF749">
    <property type="entry name" value="EPIDERMAL RETINOL DEHYDROGENASE 2"/>
    <property type="match status" value="1"/>
</dbReference>
<gene>
    <name evidence="3" type="primary">LOC107113871</name>
</gene>
<dbReference type="RefSeq" id="XP_015270750.1">
    <property type="nucleotide sequence ID" value="XM_015415264.1"/>
</dbReference>
<dbReference type="Pfam" id="PF00106">
    <property type="entry name" value="adh_short"/>
    <property type="match status" value="1"/>
</dbReference>
<dbReference type="GeneID" id="107113871"/>
<keyword evidence="1" id="KW-0472">Membrane</keyword>
<reference evidence="3" key="1">
    <citation type="submission" date="2025-08" db="UniProtKB">
        <authorList>
            <consortium name="RefSeq"/>
        </authorList>
    </citation>
    <scope>IDENTIFICATION</scope>
</reference>
<name>A0ABM1KAL3_GEKJA</name>
<dbReference type="PANTHER" id="PTHR24322">
    <property type="entry name" value="PKSB"/>
    <property type="match status" value="1"/>
</dbReference>
<protein>
    <submittedName>
        <fullName evidence="3">Epidermal retinol dehydrogenase 2-like</fullName>
    </submittedName>
</protein>
<evidence type="ECO:0000256" key="1">
    <source>
        <dbReference type="SAM" id="Phobius"/>
    </source>
</evidence>
<keyword evidence="2" id="KW-1185">Reference proteome</keyword>
<dbReference type="Proteomes" id="UP000694871">
    <property type="component" value="Unplaced"/>
</dbReference>
<dbReference type="SUPFAM" id="SSF51735">
    <property type="entry name" value="NAD(P)-binding Rossmann-fold domains"/>
    <property type="match status" value="1"/>
</dbReference>
<dbReference type="PRINTS" id="PR00081">
    <property type="entry name" value="GDHRDH"/>
</dbReference>
<sequence length="327" mass="35643">MAAYFFNYEDEANIGVTQDAAKPINPSTNLATVSRRRSFFLAVTPSGVVLTVRGCAMAVAAGLHPIGSDCATSLRRHVATSPGPISARVARCWTAAMFAGSPLIIRCHRSSAAAAALQFIGGRCPPLLGVKKEVGDVNILINNAVILNWKNFIVLTDSEMEDTLDLNIKAQFLTCKAFLPAMISCNCGHLVTISSTGALTGANALSYCCASKWAETGFLEAIAFELQAAGKKGIKTTIVFPYYVDTEMITGVQTTRPCLFPILDVGRSIVDAVLKEKFYLFIPSWVSFIPLKIFLPTKVMFLLAEYLGFFNYFDHFKGRKKIKENKI</sequence>
<organism evidence="2 3">
    <name type="scientific">Gekko japonicus</name>
    <name type="common">Schlegel's Japanese gecko</name>
    <dbReference type="NCBI Taxonomy" id="146911"/>
    <lineage>
        <taxon>Eukaryota</taxon>
        <taxon>Metazoa</taxon>
        <taxon>Chordata</taxon>
        <taxon>Craniata</taxon>
        <taxon>Vertebrata</taxon>
        <taxon>Euteleostomi</taxon>
        <taxon>Lepidosauria</taxon>
        <taxon>Squamata</taxon>
        <taxon>Bifurcata</taxon>
        <taxon>Gekkota</taxon>
        <taxon>Gekkonidae</taxon>
        <taxon>Gekkoninae</taxon>
        <taxon>Gekko</taxon>
    </lineage>
</organism>
<keyword evidence="1" id="KW-0812">Transmembrane</keyword>
<proteinExistence type="predicted"/>
<accession>A0ABM1KAL3</accession>
<evidence type="ECO:0000313" key="2">
    <source>
        <dbReference type="Proteomes" id="UP000694871"/>
    </source>
</evidence>
<dbReference type="Gene3D" id="3.40.50.720">
    <property type="entry name" value="NAD(P)-binding Rossmann-like Domain"/>
    <property type="match status" value="1"/>
</dbReference>
<keyword evidence="1" id="KW-1133">Transmembrane helix</keyword>
<feature type="transmembrane region" description="Helical" evidence="1">
    <location>
        <begin position="293"/>
        <end position="313"/>
    </location>
</feature>